<keyword evidence="2" id="KW-1185">Reference proteome</keyword>
<dbReference type="Gene3D" id="3.40.50.10540">
    <property type="entry name" value="Crotonobetainyl-coa:carnitine coa-transferase, domain 1"/>
    <property type="match status" value="1"/>
</dbReference>
<proteinExistence type="predicted"/>
<dbReference type="OrthoDB" id="4909260at2"/>
<dbReference type="InterPro" id="IPR023606">
    <property type="entry name" value="CoA-Trfase_III_dom_1_sf"/>
</dbReference>
<dbReference type="InterPro" id="IPR003673">
    <property type="entry name" value="CoA-Trfase_fam_III"/>
</dbReference>
<keyword evidence="1" id="KW-0808">Transferase</keyword>
<dbReference type="Pfam" id="PF02515">
    <property type="entry name" value="CoA_transf_3"/>
    <property type="match status" value="1"/>
</dbReference>
<gene>
    <name evidence="1" type="ORF">FIV46_10390</name>
</gene>
<evidence type="ECO:0000313" key="1">
    <source>
        <dbReference type="EMBL" id="TPD59880.1"/>
    </source>
</evidence>
<dbReference type="InterPro" id="IPR050509">
    <property type="entry name" value="CoA-transferase_III"/>
</dbReference>
<dbReference type="PANTHER" id="PTHR48228">
    <property type="entry name" value="SUCCINYL-COA--D-CITRAMALATE COA-TRANSFERASE"/>
    <property type="match status" value="1"/>
</dbReference>
<name>A0A501PHD9_9PROT</name>
<reference evidence="2" key="1">
    <citation type="submission" date="2019-06" db="EMBL/GenBank/DDBJ databases">
        <title>The complete genome of Emcibacter congregatus ZYLT.</title>
        <authorList>
            <person name="Zhao Z."/>
        </authorList>
    </citation>
    <scope>NUCLEOTIDE SEQUENCE [LARGE SCALE GENOMIC DNA]</scope>
    <source>
        <strain evidence="2">MCCC 1A06723</strain>
    </source>
</reference>
<dbReference type="GO" id="GO:0016740">
    <property type="term" value="F:transferase activity"/>
    <property type="evidence" value="ECO:0007669"/>
    <property type="project" value="UniProtKB-KW"/>
</dbReference>
<dbReference type="Proteomes" id="UP000319148">
    <property type="component" value="Unassembled WGS sequence"/>
</dbReference>
<dbReference type="EMBL" id="VFIY01000010">
    <property type="protein sequence ID" value="TPD59880.1"/>
    <property type="molecule type" value="Genomic_DNA"/>
</dbReference>
<organism evidence="1 2">
    <name type="scientific">Emcibacter nanhaiensis</name>
    <dbReference type="NCBI Taxonomy" id="1505037"/>
    <lineage>
        <taxon>Bacteria</taxon>
        <taxon>Pseudomonadati</taxon>
        <taxon>Pseudomonadota</taxon>
        <taxon>Alphaproteobacteria</taxon>
        <taxon>Emcibacterales</taxon>
        <taxon>Emcibacteraceae</taxon>
        <taxon>Emcibacter</taxon>
    </lineage>
</organism>
<protein>
    <submittedName>
        <fullName evidence="1">CoA transferase</fullName>
    </submittedName>
</protein>
<dbReference type="SUPFAM" id="SSF89796">
    <property type="entry name" value="CoA-transferase family III (CaiB/BaiF)"/>
    <property type="match status" value="1"/>
</dbReference>
<sequence length="412" mass="43990">MKWASCCGAKSKPCFPVTEMTDELTIPLSNWAHEQLVGLAKATHSPEVAALTGATLLGERAGLNGFSLPGRTSAGGGSRLFQARDGWVTLNLARPDDRDLLPALFCDADADFRREEAIAQVISQCECLPLVRRGREMGLAIAADREELLSPVIQIEEEGRISSVRHHPPLVIDLSGLWAGPLSSHLLGLAGARVVKVESHRRTDSMRTGDKALFTLLNQGKDSVMVDLQDAEDRDALLKLLRLADIVVEAARPRALRQLGIDAAALVREVPGLVWLSITGHGAVGEAANWVGFGDDCGVAGGLTRALYEASGKIGFVGDAIADPLTGILAARTAWERWTSGKGARIFLSMSGIVAEALAAERKRDPEGLEQSFRNWAASNGQPFPGTRSRSVGEVHPLGSDTSLWLKGEAAC</sequence>
<evidence type="ECO:0000313" key="2">
    <source>
        <dbReference type="Proteomes" id="UP000319148"/>
    </source>
</evidence>
<dbReference type="AlphaFoldDB" id="A0A501PHD9"/>
<accession>A0A501PHD9</accession>
<comment type="caution">
    <text evidence="1">The sequence shown here is derived from an EMBL/GenBank/DDBJ whole genome shotgun (WGS) entry which is preliminary data.</text>
</comment>
<dbReference type="PANTHER" id="PTHR48228:SF7">
    <property type="entry name" value="FATTY ACYL-COA TRANSFERASE RV3272-RELATED"/>
    <property type="match status" value="1"/>
</dbReference>